<dbReference type="RefSeq" id="XP_033591630.1">
    <property type="nucleotide sequence ID" value="XM_033738880.1"/>
</dbReference>
<proteinExistence type="predicted"/>
<feature type="transmembrane region" description="Helical" evidence="6">
    <location>
        <begin position="535"/>
        <end position="559"/>
    </location>
</feature>
<dbReference type="InterPro" id="IPR011701">
    <property type="entry name" value="MFS"/>
</dbReference>
<feature type="transmembrane region" description="Helical" evidence="6">
    <location>
        <begin position="477"/>
        <end position="495"/>
    </location>
</feature>
<sequence>MEGIEKFQGDVWHTVDSPAHYDFTDKRVAYIGTGSTALQALPVVQSHTKHLTILMRSMTYCHPFPHIRYPPLLLWAFSWIPGLLWPYAAVVSCGFGLWTWFVFRPGTWLAWSEEEHCQRYLDRSVSDPVLRRKLQPTGRFGSKRPLVPANFYDLMQRGNVEVAQERLVKVFEHGLVSEPFPAPDSNPDNAVAGKQTLGIDEQQTRRLRCGITGGALDAWTRICMSTLSKYCGSPRAQRGRKEAMHSRLRLQISFVVLPIMFLGLRTGEVLELTSYIGSKEGILYQDIRLIRVLGPCRWRFSRPKFRLHPESDKRTYPLISRARSWRSFDKYKLTHPNSVPGPFPSVLDMATTTTLELQRLESKSEHVTIDPHLPASTPPRESFALPADESPDVSPSDEATTVLSTSRAVIVTAQLIGLQLFSSFCNGVAVVGLPAIIDTVKLETGLLLWPTSVFYLTAGSCLMLAGSITDVVGTRPMILTANMLLIASAFACGAARTGGELIAFRGLQGVSFAIAVPASVSIISTNIAYGRPRNLGFSCLGFSSPLGFLLGLVLGGVLVDSVGWRPAFYLAGATTTALCLFGFWALPHDPRPRPVRTIWKQLALNIDWVGTMVLSAGITVLAYVLAMLSSDIMNIRRASNISLLVISVATIPVFIWWMNHQVEHNRPAVMPNSLWRNASFTSICIMVLLSNAVSNNMEPFCSLFFQQVQGHSALEASIRILPALVTAVLINISLGYFVNRLPVMLVVLAASAIAALSPLLMAVIKPQWPYWYMAFTAQVFLQVCTNTLFTVGLLIISAVFPSRTQALGGAVFNTCAQLGTSIGLTVTQVITESVTASSDEVNKSSPKALMDGYRAVFWALFAMMVLVGLTGALGLRRVGKIGVKQD</sequence>
<keyword evidence="4 6" id="KW-0472">Membrane</keyword>
<comment type="subcellular location">
    <subcellularLocation>
        <location evidence="1">Membrane</location>
        <topology evidence="1">Multi-pass membrane protein</topology>
    </subcellularLocation>
</comment>
<dbReference type="SUPFAM" id="SSF103473">
    <property type="entry name" value="MFS general substrate transporter"/>
    <property type="match status" value="1"/>
</dbReference>
<feature type="transmembrane region" description="Helical" evidence="6">
    <location>
        <begin position="507"/>
        <end position="529"/>
    </location>
</feature>
<keyword evidence="3 6" id="KW-1133">Transmembrane helix</keyword>
<keyword evidence="2 6" id="KW-0812">Transmembrane</keyword>
<dbReference type="EMBL" id="MU001633">
    <property type="protein sequence ID" value="KAF2485061.1"/>
    <property type="molecule type" value="Genomic_DNA"/>
</dbReference>
<accession>A0A6A6PZ78</accession>
<dbReference type="SUPFAM" id="SSF51905">
    <property type="entry name" value="FAD/NAD(P)-binding domain"/>
    <property type="match status" value="1"/>
</dbReference>
<evidence type="ECO:0000313" key="8">
    <source>
        <dbReference type="EMBL" id="KAF2485061.1"/>
    </source>
</evidence>
<evidence type="ECO:0000256" key="3">
    <source>
        <dbReference type="ARBA" id="ARBA00022989"/>
    </source>
</evidence>
<gene>
    <name evidence="8" type="ORF">BDY17DRAFT_95961</name>
</gene>
<dbReference type="Proteomes" id="UP000799767">
    <property type="component" value="Unassembled WGS sequence"/>
</dbReference>
<dbReference type="GO" id="GO:0022857">
    <property type="term" value="F:transmembrane transporter activity"/>
    <property type="evidence" value="ECO:0007669"/>
    <property type="project" value="InterPro"/>
</dbReference>
<feature type="transmembrane region" description="Helical" evidence="6">
    <location>
        <begin position="416"/>
        <end position="437"/>
    </location>
</feature>
<dbReference type="Pfam" id="PF07690">
    <property type="entry name" value="MFS_1"/>
    <property type="match status" value="1"/>
</dbReference>
<feature type="transmembrane region" description="Helical" evidence="6">
    <location>
        <begin position="678"/>
        <end position="697"/>
    </location>
</feature>
<dbReference type="Gene3D" id="1.20.1250.20">
    <property type="entry name" value="MFS general substrate transporter like domains"/>
    <property type="match status" value="2"/>
</dbReference>
<dbReference type="GO" id="GO:0016020">
    <property type="term" value="C:membrane"/>
    <property type="evidence" value="ECO:0007669"/>
    <property type="project" value="UniProtKB-SubCell"/>
</dbReference>
<feature type="domain" description="Major facilitator superfamily (MFS) profile" evidence="7">
    <location>
        <begin position="411"/>
        <end position="880"/>
    </location>
</feature>
<keyword evidence="9" id="KW-1185">Reference proteome</keyword>
<feature type="transmembrane region" description="Helical" evidence="6">
    <location>
        <begin position="771"/>
        <end position="800"/>
    </location>
</feature>
<dbReference type="PANTHER" id="PTHR42718">
    <property type="entry name" value="MAJOR FACILITATOR SUPERFAMILY MULTIDRUG TRANSPORTER MFSC"/>
    <property type="match status" value="1"/>
</dbReference>
<dbReference type="PROSITE" id="PS50850">
    <property type="entry name" value="MFS"/>
    <property type="match status" value="1"/>
</dbReference>
<feature type="transmembrane region" description="Helical" evidence="6">
    <location>
        <begin position="855"/>
        <end position="875"/>
    </location>
</feature>
<dbReference type="PANTHER" id="PTHR42718:SF27">
    <property type="entry name" value="TRANSPORTER, PUTATIVE-RELATED"/>
    <property type="match status" value="1"/>
</dbReference>
<dbReference type="InterPro" id="IPR036259">
    <property type="entry name" value="MFS_trans_sf"/>
</dbReference>
<feature type="transmembrane region" description="Helical" evidence="6">
    <location>
        <begin position="638"/>
        <end position="658"/>
    </location>
</feature>
<feature type="transmembrane region" description="Helical" evidence="6">
    <location>
        <begin position="84"/>
        <end position="103"/>
    </location>
</feature>
<name>A0A6A6PZ78_9PEZI</name>
<evidence type="ECO:0000259" key="7">
    <source>
        <dbReference type="PROSITE" id="PS50850"/>
    </source>
</evidence>
<feature type="transmembrane region" description="Helical" evidence="6">
    <location>
        <begin position="566"/>
        <end position="586"/>
    </location>
</feature>
<dbReference type="InterPro" id="IPR036188">
    <property type="entry name" value="FAD/NAD-bd_sf"/>
</dbReference>
<evidence type="ECO:0000256" key="6">
    <source>
        <dbReference type="SAM" id="Phobius"/>
    </source>
</evidence>
<feature type="transmembrane region" description="Helical" evidence="6">
    <location>
        <begin position="718"/>
        <end position="737"/>
    </location>
</feature>
<evidence type="ECO:0000256" key="4">
    <source>
        <dbReference type="ARBA" id="ARBA00023136"/>
    </source>
</evidence>
<feature type="transmembrane region" description="Helical" evidence="6">
    <location>
        <begin position="606"/>
        <end position="626"/>
    </location>
</feature>
<feature type="region of interest" description="Disordered" evidence="5">
    <location>
        <begin position="368"/>
        <end position="398"/>
    </location>
</feature>
<dbReference type="InterPro" id="IPR020846">
    <property type="entry name" value="MFS_dom"/>
</dbReference>
<dbReference type="GeneID" id="54479881"/>
<reference evidence="8" key="1">
    <citation type="journal article" date="2020" name="Stud. Mycol.">
        <title>101 Dothideomycetes genomes: a test case for predicting lifestyles and emergence of pathogens.</title>
        <authorList>
            <person name="Haridas S."/>
            <person name="Albert R."/>
            <person name="Binder M."/>
            <person name="Bloem J."/>
            <person name="Labutti K."/>
            <person name="Salamov A."/>
            <person name="Andreopoulos B."/>
            <person name="Baker S."/>
            <person name="Barry K."/>
            <person name="Bills G."/>
            <person name="Bluhm B."/>
            <person name="Cannon C."/>
            <person name="Castanera R."/>
            <person name="Culley D."/>
            <person name="Daum C."/>
            <person name="Ezra D."/>
            <person name="Gonzalez J."/>
            <person name="Henrissat B."/>
            <person name="Kuo A."/>
            <person name="Liang C."/>
            <person name="Lipzen A."/>
            <person name="Lutzoni F."/>
            <person name="Magnuson J."/>
            <person name="Mondo S."/>
            <person name="Nolan M."/>
            <person name="Ohm R."/>
            <person name="Pangilinan J."/>
            <person name="Park H.-J."/>
            <person name="Ramirez L."/>
            <person name="Alfaro M."/>
            <person name="Sun H."/>
            <person name="Tritt A."/>
            <person name="Yoshinaga Y."/>
            <person name="Zwiers L.-H."/>
            <person name="Turgeon B."/>
            <person name="Goodwin S."/>
            <person name="Spatafora J."/>
            <person name="Crous P."/>
            <person name="Grigoriev I."/>
        </authorList>
    </citation>
    <scope>NUCLEOTIDE SEQUENCE</scope>
    <source>
        <strain evidence="8">CBS 113389</strain>
    </source>
</reference>
<dbReference type="AlphaFoldDB" id="A0A6A6PZ78"/>
<dbReference type="OrthoDB" id="2130629at2759"/>
<evidence type="ECO:0000256" key="2">
    <source>
        <dbReference type="ARBA" id="ARBA00022692"/>
    </source>
</evidence>
<feature type="transmembrane region" description="Helical" evidence="6">
    <location>
        <begin position="446"/>
        <end position="465"/>
    </location>
</feature>
<protein>
    <submittedName>
        <fullName evidence="8">Major facilitator superfamily domain-containing protein</fullName>
    </submittedName>
</protein>
<evidence type="ECO:0000256" key="5">
    <source>
        <dbReference type="SAM" id="MobiDB-lite"/>
    </source>
</evidence>
<evidence type="ECO:0000313" key="9">
    <source>
        <dbReference type="Proteomes" id="UP000799767"/>
    </source>
</evidence>
<evidence type="ECO:0000256" key="1">
    <source>
        <dbReference type="ARBA" id="ARBA00004141"/>
    </source>
</evidence>
<feature type="transmembrane region" description="Helical" evidence="6">
    <location>
        <begin position="743"/>
        <end position="764"/>
    </location>
</feature>
<dbReference type="Gene3D" id="3.50.50.60">
    <property type="entry name" value="FAD/NAD(P)-binding domain"/>
    <property type="match status" value="1"/>
</dbReference>
<organism evidence="8 9">
    <name type="scientific">Neohortaea acidophila</name>
    <dbReference type="NCBI Taxonomy" id="245834"/>
    <lineage>
        <taxon>Eukaryota</taxon>
        <taxon>Fungi</taxon>
        <taxon>Dikarya</taxon>
        <taxon>Ascomycota</taxon>
        <taxon>Pezizomycotina</taxon>
        <taxon>Dothideomycetes</taxon>
        <taxon>Dothideomycetidae</taxon>
        <taxon>Mycosphaerellales</taxon>
        <taxon>Teratosphaeriaceae</taxon>
        <taxon>Neohortaea</taxon>
    </lineage>
</organism>